<protein>
    <recommendedName>
        <fullName evidence="5">Fibronectin type-III domain-containing protein</fullName>
    </recommendedName>
</protein>
<accession>A0ABP4P7S9</accession>
<proteinExistence type="predicted"/>
<evidence type="ECO:0000256" key="1">
    <source>
        <dbReference type="SAM" id="MobiDB-lite"/>
    </source>
</evidence>
<organism evidence="3 4">
    <name type="scientific">Dactylosporangium maewongense</name>
    <dbReference type="NCBI Taxonomy" id="634393"/>
    <lineage>
        <taxon>Bacteria</taxon>
        <taxon>Bacillati</taxon>
        <taxon>Actinomycetota</taxon>
        <taxon>Actinomycetes</taxon>
        <taxon>Micromonosporales</taxon>
        <taxon>Micromonosporaceae</taxon>
        <taxon>Dactylosporangium</taxon>
    </lineage>
</organism>
<dbReference type="RefSeq" id="WP_344514898.1">
    <property type="nucleotide sequence ID" value="NZ_BAAAQD010000050.1"/>
</dbReference>
<evidence type="ECO:0008006" key="5">
    <source>
        <dbReference type="Google" id="ProtNLM"/>
    </source>
</evidence>
<name>A0ABP4P7S9_9ACTN</name>
<reference evidence="4" key="1">
    <citation type="journal article" date="2019" name="Int. J. Syst. Evol. Microbiol.">
        <title>The Global Catalogue of Microorganisms (GCM) 10K type strain sequencing project: providing services to taxonomists for standard genome sequencing and annotation.</title>
        <authorList>
            <consortium name="The Broad Institute Genomics Platform"/>
            <consortium name="The Broad Institute Genome Sequencing Center for Infectious Disease"/>
            <person name="Wu L."/>
            <person name="Ma J."/>
        </authorList>
    </citation>
    <scope>NUCLEOTIDE SEQUENCE [LARGE SCALE GENOMIC DNA]</scope>
    <source>
        <strain evidence="4">JCM 15933</strain>
    </source>
</reference>
<feature type="signal peptide" evidence="2">
    <location>
        <begin position="1"/>
        <end position="27"/>
    </location>
</feature>
<keyword evidence="2" id="KW-0732">Signal</keyword>
<feature type="region of interest" description="Disordered" evidence="1">
    <location>
        <begin position="28"/>
        <end position="52"/>
    </location>
</feature>
<evidence type="ECO:0000313" key="3">
    <source>
        <dbReference type="EMBL" id="GAA1573485.1"/>
    </source>
</evidence>
<comment type="caution">
    <text evidence="3">The sequence shown here is derived from an EMBL/GenBank/DDBJ whole genome shotgun (WGS) entry which is preliminary data.</text>
</comment>
<keyword evidence="4" id="KW-1185">Reference proteome</keyword>
<dbReference type="Proteomes" id="UP001501470">
    <property type="component" value="Unassembled WGS sequence"/>
</dbReference>
<evidence type="ECO:0000313" key="4">
    <source>
        <dbReference type="Proteomes" id="UP001501470"/>
    </source>
</evidence>
<dbReference type="EMBL" id="BAAAQD010000050">
    <property type="protein sequence ID" value="GAA1573485.1"/>
    <property type="molecule type" value="Genomic_DNA"/>
</dbReference>
<feature type="chain" id="PRO_5047083102" description="Fibronectin type-III domain-containing protein" evidence="2">
    <location>
        <begin position="28"/>
        <end position="254"/>
    </location>
</feature>
<sequence>MRRQIQAVLATAVLSAAALVPASAAHAASRCNDPVPPPSCVGEPPESTDDSPVGTVTFTNLGTAVRATGWALDPDGGPLQVRVAIDGTIVGGTTANLPNGTKNNGYDVTVALPTMPGGHHVVVSVANWPDGTTPVALNRVLGFTDVNVALPGPTDLQLSAGVHSLWFNWTDNATTETGFYLSISWDQTVWNDKGQPSRVQRSNTWFLPANPGTGPMSHFVEGFPENTYYLASVYAVQDGGIRSRAATGNVRTTE</sequence>
<evidence type="ECO:0000256" key="2">
    <source>
        <dbReference type="SAM" id="SignalP"/>
    </source>
</evidence>
<gene>
    <name evidence="3" type="ORF">GCM10009827_114250</name>
</gene>